<keyword evidence="1" id="KW-0732">Signal</keyword>
<feature type="chain" id="PRO_5046379648" evidence="1">
    <location>
        <begin position="18"/>
        <end position="172"/>
    </location>
</feature>
<reference evidence="3" key="1">
    <citation type="journal article" date="2019" name="Int. J. Syst. Evol. Microbiol.">
        <title>The Global Catalogue of Microorganisms (GCM) 10K type strain sequencing project: providing services to taxonomists for standard genome sequencing and annotation.</title>
        <authorList>
            <consortium name="The Broad Institute Genomics Platform"/>
            <consortium name="The Broad Institute Genome Sequencing Center for Infectious Disease"/>
            <person name="Wu L."/>
            <person name="Ma J."/>
        </authorList>
    </citation>
    <scope>NUCLEOTIDE SEQUENCE [LARGE SCALE GENOMIC DNA]</scope>
    <source>
        <strain evidence="3">JCM 14370</strain>
    </source>
</reference>
<comment type="caution">
    <text evidence="2">The sequence shown here is derived from an EMBL/GenBank/DDBJ whole genome shotgun (WGS) entry which is preliminary data.</text>
</comment>
<name>A0ABQ2D776_9DEIO</name>
<dbReference type="RefSeq" id="WP_189005429.1">
    <property type="nucleotide sequence ID" value="NZ_BMOD01000019.1"/>
</dbReference>
<evidence type="ECO:0000313" key="2">
    <source>
        <dbReference type="EMBL" id="GGJ48506.1"/>
    </source>
</evidence>
<evidence type="ECO:0000256" key="1">
    <source>
        <dbReference type="SAM" id="SignalP"/>
    </source>
</evidence>
<sequence length="172" mass="18897">MKKWIFTLLMLTPIAMAQNLSSVYTSLNSKDCKTLEQETEEGEFIHQLCPGVGKYRLDFTEGDLRSNVKVQHPSGQLSDLDLIAKVSSGFSSVGPKAEWRMKKGIPVALILRYNASENPEDGSIITSYLVVSKITSTSACVVGILKPQQNQNVLARKLADQAQQKPCLNPGN</sequence>
<keyword evidence="3" id="KW-1185">Reference proteome</keyword>
<gene>
    <name evidence="2" type="ORF">GCM10008938_38120</name>
</gene>
<protein>
    <submittedName>
        <fullName evidence="2">Uncharacterized protein</fullName>
    </submittedName>
</protein>
<accession>A0ABQ2D776</accession>
<proteinExistence type="predicted"/>
<feature type="signal peptide" evidence="1">
    <location>
        <begin position="1"/>
        <end position="17"/>
    </location>
</feature>
<organism evidence="2 3">
    <name type="scientific">Deinococcus roseus</name>
    <dbReference type="NCBI Taxonomy" id="392414"/>
    <lineage>
        <taxon>Bacteria</taxon>
        <taxon>Thermotogati</taxon>
        <taxon>Deinococcota</taxon>
        <taxon>Deinococci</taxon>
        <taxon>Deinococcales</taxon>
        <taxon>Deinococcaceae</taxon>
        <taxon>Deinococcus</taxon>
    </lineage>
</organism>
<evidence type="ECO:0000313" key="3">
    <source>
        <dbReference type="Proteomes" id="UP000632222"/>
    </source>
</evidence>
<dbReference type="EMBL" id="BMOD01000019">
    <property type="protein sequence ID" value="GGJ48506.1"/>
    <property type="molecule type" value="Genomic_DNA"/>
</dbReference>
<dbReference type="Proteomes" id="UP000632222">
    <property type="component" value="Unassembled WGS sequence"/>
</dbReference>